<accession>A0ABY8QJE2</accession>
<protein>
    <recommendedName>
        <fullName evidence="3">Maleylpyruvate isomerase</fullName>
    </recommendedName>
</protein>
<proteinExistence type="predicted"/>
<dbReference type="Proteomes" id="UP001241605">
    <property type="component" value="Chromosome"/>
</dbReference>
<keyword evidence="2" id="KW-1185">Reference proteome</keyword>
<reference evidence="1 2" key="1">
    <citation type="submission" date="2023-05" db="EMBL/GenBank/DDBJ databases">
        <title>YMD87, complete Genome.</title>
        <authorList>
            <person name="Zhang J."/>
            <person name="Xu X."/>
        </authorList>
    </citation>
    <scope>NUCLEOTIDE SEQUENCE [LARGE SCALE GENOMIC DNA]</scope>
    <source>
        <strain evidence="1 2">YMD87</strain>
    </source>
</reference>
<gene>
    <name evidence="1" type="ORF">QF118_04200</name>
</gene>
<dbReference type="EMBL" id="CP124616">
    <property type="protein sequence ID" value="WGW04760.1"/>
    <property type="molecule type" value="Genomic_DNA"/>
</dbReference>
<evidence type="ECO:0000313" key="2">
    <source>
        <dbReference type="Proteomes" id="UP001241605"/>
    </source>
</evidence>
<sequence length="183" mass="19977">MSDAVAELKARQGTGARYDAPNAPAEDLLLARRGTAYFARKLNELTDRDLDHGNRRQIIAKVSYDARALAGLMAALRGGWHAADPRREALPREIAFGAALPAHALRHLFHHTEVHLNVEWRDLSAADWDRPLPGGGIARELPLQRAKALWLAAIDLGNGGRERDMPVRLRGETSGSNAIGVST</sequence>
<evidence type="ECO:0008006" key="3">
    <source>
        <dbReference type="Google" id="ProtNLM"/>
    </source>
</evidence>
<dbReference type="InterPro" id="IPR034660">
    <property type="entry name" value="DinB/YfiT-like"/>
</dbReference>
<name>A0ABY8QJE2_9RHOB</name>
<organism evidence="1 2">
    <name type="scientific">Tropicibacter oceani</name>
    <dbReference type="NCBI Taxonomy" id="3058420"/>
    <lineage>
        <taxon>Bacteria</taxon>
        <taxon>Pseudomonadati</taxon>
        <taxon>Pseudomonadota</taxon>
        <taxon>Alphaproteobacteria</taxon>
        <taxon>Rhodobacterales</taxon>
        <taxon>Roseobacteraceae</taxon>
        <taxon>Tropicibacter</taxon>
    </lineage>
</organism>
<evidence type="ECO:0000313" key="1">
    <source>
        <dbReference type="EMBL" id="WGW04760.1"/>
    </source>
</evidence>
<dbReference type="Gene3D" id="1.20.120.450">
    <property type="entry name" value="dinb family like domain"/>
    <property type="match status" value="1"/>
</dbReference>
<dbReference type="SUPFAM" id="SSF109854">
    <property type="entry name" value="DinB/YfiT-like putative metalloenzymes"/>
    <property type="match status" value="1"/>
</dbReference>
<dbReference type="RefSeq" id="WP_282301396.1">
    <property type="nucleotide sequence ID" value="NZ_CP124616.1"/>
</dbReference>